<feature type="binding site" evidence="4">
    <location>
        <position position="2"/>
    </location>
    <ligand>
        <name>Ni(2+)</name>
        <dbReference type="ChEBI" id="CHEBI:49786"/>
    </ligand>
</feature>
<proteinExistence type="inferred from homology"/>
<dbReference type="InterPro" id="IPR000688">
    <property type="entry name" value="HypA/HybF"/>
</dbReference>
<evidence type="ECO:0000256" key="3">
    <source>
        <dbReference type="ARBA" id="ARBA00022833"/>
    </source>
</evidence>
<dbReference type="HAMAP" id="MF_00213">
    <property type="entry name" value="HypA_HybF"/>
    <property type="match status" value="1"/>
</dbReference>
<protein>
    <recommendedName>
        <fullName evidence="4">Hydrogenase maturation factor HypA</fullName>
    </recommendedName>
</protein>
<feature type="binding site" evidence="4">
    <location>
        <position position="73"/>
    </location>
    <ligand>
        <name>Zn(2+)</name>
        <dbReference type="ChEBI" id="CHEBI:29105"/>
    </ligand>
</feature>
<organism evidence="5 6">
    <name type="scientific">Uliginosibacterium flavum</name>
    <dbReference type="NCBI Taxonomy" id="1396831"/>
    <lineage>
        <taxon>Bacteria</taxon>
        <taxon>Pseudomonadati</taxon>
        <taxon>Pseudomonadota</taxon>
        <taxon>Betaproteobacteria</taxon>
        <taxon>Rhodocyclales</taxon>
        <taxon>Zoogloeaceae</taxon>
        <taxon>Uliginosibacterium</taxon>
    </lineage>
</organism>
<dbReference type="Gene3D" id="3.30.2320.80">
    <property type="match status" value="1"/>
</dbReference>
<dbReference type="PIRSF" id="PIRSF004761">
    <property type="entry name" value="Hydrgn_mat_HypA"/>
    <property type="match status" value="1"/>
</dbReference>
<name>A0ABV2TK90_9RHOO</name>
<evidence type="ECO:0000313" key="6">
    <source>
        <dbReference type="Proteomes" id="UP001549691"/>
    </source>
</evidence>
<dbReference type="PANTHER" id="PTHR34535:SF3">
    <property type="entry name" value="HYDROGENASE MATURATION FACTOR HYPA"/>
    <property type="match status" value="1"/>
</dbReference>
<feature type="binding site" evidence="4">
    <location>
        <position position="92"/>
    </location>
    <ligand>
        <name>Zn(2+)</name>
        <dbReference type="ChEBI" id="CHEBI:29105"/>
    </ligand>
</feature>
<dbReference type="RefSeq" id="WP_354600807.1">
    <property type="nucleotide sequence ID" value="NZ_JBEWZI010000008.1"/>
</dbReference>
<evidence type="ECO:0000256" key="1">
    <source>
        <dbReference type="ARBA" id="ARBA00022596"/>
    </source>
</evidence>
<feature type="binding site" evidence="4">
    <location>
        <position position="76"/>
    </location>
    <ligand>
        <name>Zn(2+)</name>
        <dbReference type="ChEBI" id="CHEBI:29105"/>
    </ligand>
</feature>
<evidence type="ECO:0000256" key="4">
    <source>
        <dbReference type="HAMAP-Rule" id="MF_00213"/>
    </source>
</evidence>
<dbReference type="Proteomes" id="UP001549691">
    <property type="component" value="Unassembled WGS sequence"/>
</dbReference>
<gene>
    <name evidence="4 5" type="primary">hypA</name>
    <name evidence="5" type="ORF">ABXR19_09105</name>
</gene>
<keyword evidence="6" id="KW-1185">Reference proteome</keyword>
<dbReference type="Pfam" id="PF01155">
    <property type="entry name" value="HypA"/>
    <property type="match status" value="1"/>
</dbReference>
<sequence>MHELTLAERAIGIVEAAARKAEARRVTRIRLSIGALAHVDPDTMQYCCEVVSRDTLAAGAQIEVVRAPGLAWCATCSAEVALKQIGEPCPQCGGYQLNITDGDQMQVVDISIE</sequence>
<dbReference type="PANTHER" id="PTHR34535">
    <property type="entry name" value="HYDROGENASE MATURATION FACTOR HYPA"/>
    <property type="match status" value="1"/>
</dbReference>
<keyword evidence="2 4" id="KW-0479">Metal-binding</keyword>
<evidence type="ECO:0000256" key="2">
    <source>
        <dbReference type="ARBA" id="ARBA00022723"/>
    </source>
</evidence>
<accession>A0ABV2TK90</accession>
<reference evidence="5 6" key="1">
    <citation type="submission" date="2024-07" db="EMBL/GenBank/DDBJ databases">
        <title>Uliginosibacterium flavum JJ3220;KACC:17644.</title>
        <authorList>
            <person name="Kim M.K."/>
        </authorList>
    </citation>
    <scope>NUCLEOTIDE SEQUENCE [LARGE SCALE GENOMIC DNA]</scope>
    <source>
        <strain evidence="5 6">KACC:17644</strain>
    </source>
</reference>
<evidence type="ECO:0000313" key="5">
    <source>
        <dbReference type="EMBL" id="MET7014345.1"/>
    </source>
</evidence>
<comment type="caution">
    <text evidence="5">The sequence shown here is derived from an EMBL/GenBank/DDBJ whole genome shotgun (WGS) entry which is preliminary data.</text>
</comment>
<comment type="function">
    <text evidence="4">Involved in the maturation of [NiFe] hydrogenases. Required for nickel insertion into the metal center of the hydrogenase.</text>
</comment>
<comment type="similarity">
    <text evidence="4">Belongs to the HypA/HybF family.</text>
</comment>
<dbReference type="NCBIfam" id="TIGR00100">
    <property type="entry name" value="hypA"/>
    <property type="match status" value="1"/>
</dbReference>
<keyword evidence="1 4" id="KW-0533">Nickel</keyword>
<dbReference type="EMBL" id="JBEWZI010000008">
    <property type="protein sequence ID" value="MET7014345.1"/>
    <property type="molecule type" value="Genomic_DNA"/>
</dbReference>
<feature type="binding site" evidence="4">
    <location>
        <position position="89"/>
    </location>
    <ligand>
        <name>Zn(2+)</name>
        <dbReference type="ChEBI" id="CHEBI:29105"/>
    </ligand>
</feature>
<keyword evidence="3 4" id="KW-0862">Zinc</keyword>